<dbReference type="FunFam" id="1.20.1250.20:FF:000172">
    <property type="entry name" value="MFS multidrug resistance transporter"/>
    <property type="match status" value="1"/>
</dbReference>
<comment type="subcellular location">
    <subcellularLocation>
        <location evidence="1">Membrane</location>
        <topology evidence="1">Multi-pass membrane protein</topology>
    </subcellularLocation>
</comment>
<keyword evidence="3 6" id="KW-0812">Transmembrane</keyword>
<dbReference type="GO" id="GO:0022857">
    <property type="term" value="F:transmembrane transporter activity"/>
    <property type="evidence" value="ECO:0007669"/>
    <property type="project" value="InterPro"/>
</dbReference>
<evidence type="ECO:0000256" key="3">
    <source>
        <dbReference type="ARBA" id="ARBA00022692"/>
    </source>
</evidence>
<protein>
    <recommendedName>
        <fullName evidence="7">Major facilitator superfamily (MFS) profile domain-containing protein</fullName>
    </recommendedName>
</protein>
<dbReference type="AlphaFoldDB" id="A0A8H7Q6K6"/>
<keyword evidence="4 6" id="KW-1133">Transmembrane helix</keyword>
<name>A0A8H7Q6K6_9FUNG</name>
<dbReference type="CDD" id="cd17323">
    <property type="entry name" value="MFS_Tpo1_MDR_like"/>
    <property type="match status" value="1"/>
</dbReference>
<feature type="transmembrane region" description="Helical" evidence="6">
    <location>
        <begin position="269"/>
        <end position="288"/>
    </location>
</feature>
<dbReference type="Pfam" id="PF07690">
    <property type="entry name" value="MFS_1"/>
    <property type="match status" value="1"/>
</dbReference>
<dbReference type="InterPro" id="IPR036259">
    <property type="entry name" value="MFS_trans_sf"/>
</dbReference>
<evidence type="ECO:0000256" key="1">
    <source>
        <dbReference type="ARBA" id="ARBA00004141"/>
    </source>
</evidence>
<dbReference type="Proteomes" id="UP000612746">
    <property type="component" value="Unassembled WGS sequence"/>
</dbReference>
<keyword evidence="9" id="KW-1185">Reference proteome</keyword>
<dbReference type="GO" id="GO:0005886">
    <property type="term" value="C:plasma membrane"/>
    <property type="evidence" value="ECO:0007669"/>
    <property type="project" value="TreeGrafter"/>
</dbReference>
<dbReference type="Gene3D" id="1.20.1720.10">
    <property type="entry name" value="Multidrug resistance protein D"/>
    <property type="match status" value="1"/>
</dbReference>
<evidence type="ECO:0000256" key="4">
    <source>
        <dbReference type="ARBA" id="ARBA00022989"/>
    </source>
</evidence>
<dbReference type="EMBL" id="JAEPRA010000004">
    <property type="protein sequence ID" value="KAG2186972.1"/>
    <property type="molecule type" value="Genomic_DNA"/>
</dbReference>
<evidence type="ECO:0000313" key="9">
    <source>
        <dbReference type="Proteomes" id="UP000612746"/>
    </source>
</evidence>
<dbReference type="PROSITE" id="PS50850">
    <property type="entry name" value="MFS"/>
    <property type="match status" value="1"/>
</dbReference>
<evidence type="ECO:0000256" key="5">
    <source>
        <dbReference type="ARBA" id="ARBA00023136"/>
    </source>
</evidence>
<evidence type="ECO:0000256" key="2">
    <source>
        <dbReference type="ARBA" id="ARBA00022448"/>
    </source>
</evidence>
<keyword evidence="5 6" id="KW-0472">Membrane</keyword>
<feature type="transmembrane region" description="Helical" evidence="6">
    <location>
        <begin position="510"/>
        <end position="531"/>
    </location>
</feature>
<dbReference type="PANTHER" id="PTHR23502:SF5">
    <property type="entry name" value="QUINIDINE RESISTANCE PROTEIN 3"/>
    <property type="match status" value="1"/>
</dbReference>
<dbReference type="OrthoDB" id="440553at2759"/>
<feature type="transmembrane region" description="Helical" evidence="6">
    <location>
        <begin position="114"/>
        <end position="135"/>
    </location>
</feature>
<dbReference type="PANTHER" id="PTHR23502">
    <property type="entry name" value="MAJOR FACILITATOR SUPERFAMILY"/>
    <property type="match status" value="1"/>
</dbReference>
<feature type="transmembrane region" description="Helical" evidence="6">
    <location>
        <begin position="238"/>
        <end position="257"/>
    </location>
</feature>
<evidence type="ECO:0000259" key="7">
    <source>
        <dbReference type="PROSITE" id="PS50850"/>
    </source>
</evidence>
<reference evidence="8" key="1">
    <citation type="submission" date="2020-12" db="EMBL/GenBank/DDBJ databases">
        <title>Metabolic potential, ecology and presence of endohyphal bacteria is reflected in genomic diversity of Mucoromycotina.</title>
        <authorList>
            <person name="Muszewska A."/>
            <person name="Okrasinska A."/>
            <person name="Steczkiewicz K."/>
            <person name="Drgas O."/>
            <person name="Orlowska M."/>
            <person name="Perlinska-Lenart U."/>
            <person name="Aleksandrzak-Piekarczyk T."/>
            <person name="Szatraj K."/>
            <person name="Zielenkiewicz U."/>
            <person name="Pilsyk S."/>
            <person name="Malc E."/>
            <person name="Mieczkowski P."/>
            <person name="Kruszewska J.S."/>
            <person name="Biernat P."/>
            <person name="Pawlowska J."/>
        </authorList>
    </citation>
    <scope>NUCLEOTIDE SEQUENCE</scope>
    <source>
        <strain evidence="8">WA0000051536</strain>
    </source>
</reference>
<feature type="transmembrane region" description="Helical" evidence="6">
    <location>
        <begin position="180"/>
        <end position="199"/>
    </location>
</feature>
<comment type="caution">
    <text evidence="8">The sequence shown here is derived from an EMBL/GenBank/DDBJ whole genome shotgun (WGS) entry which is preliminary data.</text>
</comment>
<keyword evidence="2" id="KW-0813">Transport</keyword>
<feature type="domain" description="Major facilitator superfamily (MFS) profile" evidence="7">
    <location>
        <begin position="114"/>
        <end position="535"/>
    </location>
</feature>
<feature type="transmembrane region" description="Helical" evidence="6">
    <location>
        <begin position="337"/>
        <end position="354"/>
    </location>
</feature>
<feature type="transmembrane region" description="Helical" evidence="6">
    <location>
        <begin position="416"/>
        <end position="437"/>
    </location>
</feature>
<dbReference type="InterPro" id="IPR020846">
    <property type="entry name" value="MFS_dom"/>
</dbReference>
<evidence type="ECO:0000256" key="6">
    <source>
        <dbReference type="SAM" id="Phobius"/>
    </source>
</evidence>
<feature type="transmembrane region" description="Helical" evidence="6">
    <location>
        <begin position="443"/>
        <end position="466"/>
    </location>
</feature>
<feature type="transmembrane region" description="Helical" evidence="6">
    <location>
        <begin position="366"/>
        <end position="395"/>
    </location>
</feature>
<accession>A0A8H7Q6K6</accession>
<proteinExistence type="predicted"/>
<sequence>MSDENKSSKTRIEEDLVIDIGHGSDLVATTELQADVLTNDDASRPTSVYSDNDKTVGLASDNQQKCAEKDVASISPSHTSRMESAKAKKAWWRGRSSNMDIDPKTYTSRKKISITAVIALAGSISPISSTIYYPALVTVQEELNTTATAVNASLSIFTFFTAIFPLMWASFGDIYGRRNIYLISFSIYVVGSIGCALSVNIGMLIAFRAFSAIGSSSVMSLGAGTISDIYYPHERGRAFSWYTIGPLLGPALGPIIGGYLNEGLGWRSTFWFLVIFSFLLLCGIFFLLPETFRPAPPPEKLPIINEKGETVAESVAKPKKRRVNPLQALDILKYKNIQLVVTFVAFTFMFFYLVNTTFTRTYTLQYGLSSGVVGLCYFPQAIGSMSGGLFGGRYSDKLYRSRVVKANGESWPEQRLGGWVMWTSIAVEGLAFIAYGWCVQMNVHFAWGLVCQFFLGFALMIPNVAITAYLVDCFRTRGASATACNNFVRYLMAGIGALIASAIDDALGDGILYTICGGVLFLSSGLLVVVISKGREWGKLREEQ</sequence>
<organism evidence="8 9">
    <name type="scientific">Umbelopsis vinacea</name>
    <dbReference type="NCBI Taxonomy" id="44442"/>
    <lineage>
        <taxon>Eukaryota</taxon>
        <taxon>Fungi</taxon>
        <taxon>Fungi incertae sedis</taxon>
        <taxon>Mucoromycota</taxon>
        <taxon>Mucoromycotina</taxon>
        <taxon>Umbelopsidomycetes</taxon>
        <taxon>Umbelopsidales</taxon>
        <taxon>Umbelopsidaceae</taxon>
        <taxon>Umbelopsis</taxon>
    </lineage>
</organism>
<feature type="transmembrane region" description="Helical" evidence="6">
    <location>
        <begin position="147"/>
        <end position="168"/>
    </location>
</feature>
<dbReference type="InterPro" id="IPR011701">
    <property type="entry name" value="MFS"/>
</dbReference>
<dbReference type="SUPFAM" id="SSF103473">
    <property type="entry name" value="MFS general substrate transporter"/>
    <property type="match status" value="1"/>
</dbReference>
<gene>
    <name evidence="8" type="ORF">INT44_003200</name>
</gene>
<evidence type="ECO:0000313" key="8">
    <source>
        <dbReference type="EMBL" id="KAG2186972.1"/>
    </source>
</evidence>